<sequence>MRKWYQLLLLVALVLAAASCQKEISGDITPPAGGPLPSDTTPPGLNTEVGSWMFVSLTGKIDQTAEFSQSGASVKAVSSSNFISTNNDGTVTFDNSTMTANAITLAVNTTATTSIYMNGVLFDTEQTPFSQTLPPQNASSNYTKIGTDSLHFQDGGFLNAITGGLLPNIPTGCKLKFESSNVMKMITVYDTVTTQAFQGIPAKITLRAELVATLRKN</sequence>
<feature type="chain" id="PRO_5012054126" description="Lipocalin-like domain-containing protein" evidence="1">
    <location>
        <begin position="23"/>
        <end position="217"/>
    </location>
</feature>
<proteinExistence type="predicted"/>
<comment type="caution">
    <text evidence="2">The sequence shown here is derived from an EMBL/GenBank/DDBJ whole genome shotgun (WGS) entry which is preliminary data.</text>
</comment>
<protein>
    <recommendedName>
        <fullName evidence="4">Lipocalin-like domain-containing protein</fullName>
    </recommendedName>
</protein>
<evidence type="ECO:0000313" key="3">
    <source>
        <dbReference type="Proteomes" id="UP000192276"/>
    </source>
</evidence>
<evidence type="ECO:0000256" key="1">
    <source>
        <dbReference type="SAM" id="SignalP"/>
    </source>
</evidence>
<dbReference type="RefSeq" id="WP_081171723.1">
    <property type="nucleotide sequence ID" value="NZ_LWBP01000257.1"/>
</dbReference>
<gene>
    <name evidence="2" type="ORF">A4R26_32385</name>
</gene>
<name>A0A1V9EGI1_9BACT</name>
<dbReference type="Proteomes" id="UP000192276">
    <property type="component" value="Unassembled WGS sequence"/>
</dbReference>
<evidence type="ECO:0008006" key="4">
    <source>
        <dbReference type="Google" id="ProtNLM"/>
    </source>
</evidence>
<dbReference type="PROSITE" id="PS51257">
    <property type="entry name" value="PROKAR_LIPOPROTEIN"/>
    <property type="match status" value="1"/>
</dbReference>
<reference evidence="3" key="1">
    <citation type="submission" date="2016-04" db="EMBL/GenBank/DDBJ databases">
        <authorList>
            <person name="Chen L."/>
            <person name="Zhuang W."/>
            <person name="Wang G."/>
        </authorList>
    </citation>
    <scope>NUCLEOTIDE SEQUENCE [LARGE SCALE GENOMIC DNA]</scope>
    <source>
        <strain evidence="3">208</strain>
    </source>
</reference>
<accession>A0A1V9EGI1</accession>
<dbReference type="AlphaFoldDB" id="A0A1V9EGI1"/>
<dbReference type="STRING" id="550983.A4R26_32385"/>
<feature type="signal peptide" evidence="1">
    <location>
        <begin position="1"/>
        <end position="22"/>
    </location>
</feature>
<evidence type="ECO:0000313" key="2">
    <source>
        <dbReference type="EMBL" id="OQP45249.1"/>
    </source>
</evidence>
<organism evidence="2 3">
    <name type="scientific">Niastella populi</name>
    <dbReference type="NCBI Taxonomy" id="550983"/>
    <lineage>
        <taxon>Bacteria</taxon>
        <taxon>Pseudomonadati</taxon>
        <taxon>Bacteroidota</taxon>
        <taxon>Chitinophagia</taxon>
        <taxon>Chitinophagales</taxon>
        <taxon>Chitinophagaceae</taxon>
        <taxon>Niastella</taxon>
    </lineage>
</organism>
<keyword evidence="1" id="KW-0732">Signal</keyword>
<dbReference type="OrthoDB" id="670644at2"/>
<keyword evidence="3" id="KW-1185">Reference proteome</keyword>
<dbReference type="EMBL" id="LWBP01000257">
    <property type="protein sequence ID" value="OQP45249.1"/>
    <property type="molecule type" value="Genomic_DNA"/>
</dbReference>